<reference evidence="6 7" key="1">
    <citation type="submission" date="2017-09" db="EMBL/GenBank/DDBJ databases">
        <title>The draft genome sequences of Marinobacter guineae M3B.</title>
        <authorList>
            <person name="Cao J."/>
        </authorList>
    </citation>
    <scope>NUCLEOTIDE SEQUENCE [LARGE SCALE GENOMIC DNA]</scope>
    <source>
        <strain evidence="6 7">M3B</strain>
    </source>
</reference>
<organism evidence="6 7">
    <name type="scientific">Marinobacter guineae</name>
    <dbReference type="NCBI Taxonomy" id="432303"/>
    <lineage>
        <taxon>Bacteria</taxon>
        <taxon>Pseudomonadati</taxon>
        <taxon>Pseudomonadota</taxon>
        <taxon>Gammaproteobacteria</taxon>
        <taxon>Pseudomonadales</taxon>
        <taxon>Marinobacteraceae</taxon>
        <taxon>Marinobacter</taxon>
    </lineage>
</organism>
<name>A0A2G1VE53_9GAMM</name>
<dbReference type="PANTHER" id="PTHR35936:SF34">
    <property type="entry name" value="ABC TRANSPORTER EXTRACELLULAR-BINDING PROTEIN YCKB-RELATED"/>
    <property type="match status" value="1"/>
</dbReference>
<evidence type="ECO:0000256" key="3">
    <source>
        <dbReference type="ARBA" id="ARBA00022729"/>
    </source>
</evidence>
<dbReference type="OrthoDB" id="368476at2"/>
<dbReference type="PANTHER" id="PTHR35936">
    <property type="entry name" value="MEMBRANE-BOUND LYTIC MUREIN TRANSGLYCOSYLASE F"/>
    <property type="match status" value="1"/>
</dbReference>
<dbReference type="Gene3D" id="3.40.190.10">
    <property type="entry name" value="Periplasmic binding protein-like II"/>
    <property type="match status" value="2"/>
</dbReference>
<proteinExistence type="inferred from homology"/>
<dbReference type="Proteomes" id="UP000229044">
    <property type="component" value="Unassembled WGS sequence"/>
</dbReference>
<evidence type="ECO:0000256" key="4">
    <source>
        <dbReference type="RuleBase" id="RU003744"/>
    </source>
</evidence>
<dbReference type="RefSeq" id="WP_099618367.1">
    <property type="nucleotide sequence ID" value="NZ_KZ319340.1"/>
</dbReference>
<evidence type="ECO:0000259" key="5">
    <source>
        <dbReference type="SMART" id="SM00062"/>
    </source>
</evidence>
<dbReference type="PROSITE" id="PS01039">
    <property type="entry name" value="SBP_BACTERIAL_3"/>
    <property type="match status" value="1"/>
</dbReference>
<evidence type="ECO:0000256" key="2">
    <source>
        <dbReference type="ARBA" id="ARBA00010333"/>
    </source>
</evidence>
<dbReference type="InterPro" id="IPR001638">
    <property type="entry name" value="Solute-binding_3/MltF_N"/>
</dbReference>
<comment type="similarity">
    <text evidence="2 4">Belongs to the bacterial solute-binding protein 3 family.</text>
</comment>
<dbReference type="GO" id="GO:0030313">
    <property type="term" value="C:cell envelope"/>
    <property type="evidence" value="ECO:0007669"/>
    <property type="project" value="UniProtKB-SubCell"/>
</dbReference>
<keyword evidence="3" id="KW-0732">Signal</keyword>
<keyword evidence="7" id="KW-1185">Reference proteome</keyword>
<feature type="domain" description="Solute-binding protein family 3/N-terminal" evidence="5">
    <location>
        <begin position="36"/>
        <end position="254"/>
    </location>
</feature>
<dbReference type="AlphaFoldDB" id="A0A2G1VE53"/>
<dbReference type="Pfam" id="PF00497">
    <property type="entry name" value="SBP_bac_3"/>
    <property type="match status" value="1"/>
</dbReference>
<dbReference type="SUPFAM" id="SSF53850">
    <property type="entry name" value="Periplasmic binding protein-like II"/>
    <property type="match status" value="1"/>
</dbReference>
<protein>
    <submittedName>
        <fullName evidence="6">ABC transporter substrate-binding protein</fullName>
    </submittedName>
</protein>
<evidence type="ECO:0000313" key="7">
    <source>
        <dbReference type="Proteomes" id="UP000229044"/>
    </source>
</evidence>
<evidence type="ECO:0000256" key="1">
    <source>
        <dbReference type="ARBA" id="ARBA00004196"/>
    </source>
</evidence>
<dbReference type="EMBL" id="NTFI01000003">
    <property type="protein sequence ID" value="PHQ25053.1"/>
    <property type="molecule type" value="Genomic_DNA"/>
</dbReference>
<dbReference type="SMART" id="SM00062">
    <property type="entry name" value="PBPb"/>
    <property type="match status" value="1"/>
</dbReference>
<sequence length="257" mass="27978">MKKLIRNLIGATSALVIAVTINITHVDTAKAADKEVFTYAMTGLYPPFSFRQSGDLYGFDMEVGQALAEEMGMQPNPVSNPWQTLIAALKSDRFDAIIGSMAITEERLKQVNFTDPYYSSGAQVFVSTDNDEITEVEGIRGKTIGVLVSSSFAKAAREYSDNITTYTDDVTALRDLTVGGRVDAVITDQLIGENAILNAGLEVKPLGDPIYVDDIGIAVNKGNEAFLEKLNQALAKIKANGKYEEISEKYFGRNIAE</sequence>
<comment type="subcellular location">
    <subcellularLocation>
        <location evidence="1">Cell envelope</location>
    </subcellularLocation>
</comment>
<dbReference type="InterPro" id="IPR018313">
    <property type="entry name" value="SBP_3_CS"/>
</dbReference>
<comment type="caution">
    <text evidence="6">The sequence shown here is derived from an EMBL/GenBank/DDBJ whole genome shotgun (WGS) entry which is preliminary data.</text>
</comment>
<accession>A0A2G1VE53</accession>
<gene>
    <name evidence="6" type="ORF">CLH62_11920</name>
</gene>
<evidence type="ECO:0000313" key="6">
    <source>
        <dbReference type="EMBL" id="PHQ25053.1"/>
    </source>
</evidence>